<dbReference type="SUPFAM" id="SSF81383">
    <property type="entry name" value="F-box domain"/>
    <property type="match status" value="1"/>
</dbReference>
<dbReference type="GeneID" id="19967887"/>
<gene>
    <name evidence="3" type="ORF">HMPREF1541_00548</name>
</gene>
<evidence type="ECO:0000256" key="1">
    <source>
        <dbReference type="SAM" id="MobiDB-lite"/>
    </source>
</evidence>
<dbReference type="InterPro" id="IPR001810">
    <property type="entry name" value="F-box_dom"/>
</dbReference>
<dbReference type="InterPro" id="IPR036047">
    <property type="entry name" value="F-box-like_dom_sf"/>
</dbReference>
<feature type="compositionally biased region" description="Basic and acidic residues" evidence="1">
    <location>
        <begin position="281"/>
        <end position="293"/>
    </location>
</feature>
<protein>
    <recommendedName>
        <fullName evidence="2">F-box domain-containing protein</fullName>
    </recommendedName>
</protein>
<dbReference type="SUPFAM" id="SSF101908">
    <property type="entry name" value="Putative isomerase YbhE"/>
    <property type="match status" value="1"/>
</dbReference>
<dbReference type="EMBL" id="KB822711">
    <property type="protein sequence ID" value="ETN46364.1"/>
    <property type="molecule type" value="Genomic_DNA"/>
</dbReference>
<name>W2SEQ8_CYPE1</name>
<dbReference type="PROSITE" id="PS50181">
    <property type="entry name" value="FBOX"/>
    <property type="match status" value="1"/>
</dbReference>
<feature type="domain" description="F-box" evidence="2">
    <location>
        <begin position="1"/>
        <end position="47"/>
    </location>
</feature>
<dbReference type="InterPro" id="IPR039719">
    <property type="entry name" value="FBXO28"/>
</dbReference>
<dbReference type="OrthoDB" id="539158at2759"/>
<dbReference type="eggNOG" id="ENOG502S0AR">
    <property type="taxonomic scope" value="Eukaryota"/>
</dbReference>
<evidence type="ECO:0000313" key="3">
    <source>
        <dbReference type="EMBL" id="ETN46364.1"/>
    </source>
</evidence>
<dbReference type="SMART" id="SM00256">
    <property type="entry name" value="FBOX"/>
    <property type="match status" value="1"/>
</dbReference>
<dbReference type="RefSeq" id="XP_008711076.1">
    <property type="nucleotide sequence ID" value="XM_008712854.1"/>
</dbReference>
<dbReference type="PANTHER" id="PTHR13252">
    <property type="entry name" value="F-BOX ONLY PROTEIN 28"/>
    <property type="match status" value="1"/>
</dbReference>
<keyword evidence="4" id="KW-1185">Reference proteome</keyword>
<reference evidence="3 4" key="1">
    <citation type="submission" date="2013-03" db="EMBL/GenBank/DDBJ databases">
        <title>The Genome Sequence of Phialophora europaea CBS 101466.</title>
        <authorList>
            <consortium name="The Broad Institute Genomics Platform"/>
            <person name="Cuomo C."/>
            <person name="de Hoog S."/>
            <person name="Gorbushina A."/>
            <person name="Walker B."/>
            <person name="Young S.K."/>
            <person name="Zeng Q."/>
            <person name="Gargeya S."/>
            <person name="Fitzgerald M."/>
            <person name="Haas B."/>
            <person name="Abouelleil A."/>
            <person name="Allen A.W."/>
            <person name="Alvarado L."/>
            <person name="Arachchi H.M."/>
            <person name="Berlin A.M."/>
            <person name="Chapman S.B."/>
            <person name="Gainer-Dewar J."/>
            <person name="Goldberg J."/>
            <person name="Griggs A."/>
            <person name="Gujja S."/>
            <person name="Hansen M."/>
            <person name="Howarth C."/>
            <person name="Imamovic A."/>
            <person name="Ireland A."/>
            <person name="Larimer J."/>
            <person name="McCowan C."/>
            <person name="Murphy C."/>
            <person name="Pearson M."/>
            <person name="Poon T.W."/>
            <person name="Priest M."/>
            <person name="Roberts A."/>
            <person name="Saif S."/>
            <person name="Shea T."/>
            <person name="Sisk P."/>
            <person name="Sykes S."/>
            <person name="Wortman J."/>
            <person name="Nusbaum C."/>
            <person name="Birren B."/>
        </authorList>
    </citation>
    <scope>NUCLEOTIDE SEQUENCE [LARGE SCALE GENOMIC DNA]</scope>
    <source>
        <strain evidence="3 4">CBS 101466</strain>
    </source>
</reference>
<sequence>MTSKANLPDEVWAYILDFLDSVDLVSLQLVSRRLLTLARDNSLWRNKCFEKAPSASAVIASRAGALADLTGALGGLSLSEPARAPDARNTEAFAGASKRARRVARWDQSGVGEEVDWYSDFIARNAPLHTVWSETSIHPDSEICGVAVDESGNQAIGCREDGSVAIWDIREQLPSGRRFRQVAQSAPGVLFQSLGSGPSSSSPPRPSFSGVVECVNLDSLHNRAYIAVDRTLNEVDLGTLEVISQESYAWNITAVSQQGAGELPLSIGTTWSLHLYDPRVAPRDRSRSPEDLMRSAPGEPEDSIAFLPNYTKDKSPTYRRLPTGPAPTAAQLATAPSLLPAHSTRGRVELSDYAHVEPGPLSILHHGANEILVAGRFPSILSYDRRYFPRLQYVMHSGARLSSMTTIPYAPKAARSTNAEATLVACGEYGGRGSLELYSLPHDNREKKQTSGDYGLGDSSPELGAADRDFALDSHEQNYPFSYKNRQEASSAKLLSVATQGTRIVFSDAEGGLKWVERDGRGLARRWNINSFVYNERGFSASGELVARKIVPLGGADSGRGKSGNGDLLIYTGDKLGIVSTKPEYMDHAELVKAVDNFDLGDEEDRQKAEEYSKTMRKALERQADERRWMSQFRLKRGLF</sequence>
<dbReference type="HOGENOM" id="CLU_030037_0_0_1"/>
<dbReference type="STRING" id="1220924.W2SEQ8"/>
<proteinExistence type="predicted"/>
<dbReference type="Gene3D" id="1.20.1280.50">
    <property type="match status" value="1"/>
</dbReference>
<dbReference type="CDD" id="cd22139">
    <property type="entry name" value="F-box_unchar"/>
    <property type="match status" value="1"/>
</dbReference>
<evidence type="ECO:0000259" key="2">
    <source>
        <dbReference type="PROSITE" id="PS50181"/>
    </source>
</evidence>
<dbReference type="InParanoid" id="W2SEQ8"/>
<dbReference type="Pfam" id="PF12937">
    <property type="entry name" value="F-box-like"/>
    <property type="match status" value="1"/>
</dbReference>
<feature type="region of interest" description="Disordered" evidence="1">
    <location>
        <begin position="281"/>
        <end position="304"/>
    </location>
</feature>
<dbReference type="GO" id="GO:0000209">
    <property type="term" value="P:protein polyubiquitination"/>
    <property type="evidence" value="ECO:0007669"/>
    <property type="project" value="TreeGrafter"/>
</dbReference>
<dbReference type="Proteomes" id="UP000030752">
    <property type="component" value="Unassembled WGS sequence"/>
</dbReference>
<dbReference type="VEuPathDB" id="FungiDB:HMPREF1541_00548"/>
<dbReference type="PANTHER" id="PTHR13252:SF9">
    <property type="entry name" value="F-BOX ONLY PROTEIN 28"/>
    <property type="match status" value="1"/>
</dbReference>
<organism evidence="3 4">
    <name type="scientific">Cyphellophora europaea (strain CBS 101466)</name>
    <name type="common">Phialophora europaea</name>
    <dbReference type="NCBI Taxonomy" id="1220924"/>
    <lineage>
        <taxon>Eukaryota</taxon>
        <taxon>Fungi</taxon>
        <taxon>Dikarya</taxon>
        <taxon>Ascomycota</taxon>
        <taxon>Pezizomycotina</taxon>
        <taxon>Eurotiomycetes</taxon>
        <taxon>Chaetothyriomycetidae</taxon>
        <taxon>Chaetothyriales</taxon>
        <taxon>Cyphellophoraceae</taxon>
        <taxon>Cyphellophora</taxon>
    </lineage>
</organism>
<accession>W2SEQ8</accession>
<dbReference type="AlphaFoldDB" id="W2SEQ8"/>
<evidence type="ECO:0000313" key="4">
    <source>
        <dbReference type="Proteomes" id="UP000030752"/>
    </source>
</evidence>